<feature type="domain" description="F-box" evidence="1">
    <location>
        <begin position="86"/>
        <end position="143"/>
    </location>
</feature>
<evidence type="ECO:0000313" key="3">
    <source>
        <dbReference type="Proteomes" id="UP000076532"/>
    </source>
</evidence>
<evidence type="ECO:0000259" key="1">
    <source>
        <dbReference type="Pfam" id="PF12937"/>
    </source>
</evidence>
<accession>A0A166AXE7</accession>
<dbReference type="InterPro" id="IPR001810">
    <property type="entry name" value="F-box_dom"/>
</dbReference>
<evidence type="ECO:0000313" key="2">
    <source>
        <dbReference type="EMBL" id="KZP12054.1"/>
    </source>
</evidence>
<organism evidence="2 3">
    <name type="scientific">Athelia psychrophila</name>
    <dbReference type="NCBI Taxonomy" id="1759441"/>
    <lineage>
        <taxon>Eukaryota</taxon>
        <taxon>Fungi</taxon>
        <taxon>Dikarya</taxon>
        <taxon>Basidiomycota</taxon>
        <taxon>Agaricomycotina</taxon>
        <taxon>Agaricomycetes</taxon>
        <taxon>Agaricomycetidae</taxon>
        <taxon>Atheliales</taxon>
        <taxon>Atheliaceae</taxon>
        <taxon>Athelia</taxon>
    </lineage>
</organism>
<protein>
    <recommendedName>
        <fullName evidence="1">F-box domain-containing protein</fullName>
    </recommendedName>
</protein>
<sequence length="600" mass="67651">MDSISISSYGPRVLSHIPAITLFEPFDLNRLLPASPYTLIKTDDLRSIYTEIGRIQVYLCALLRDGAAVLQPPQVIRQAKPAAVHRIPSEILSLIFRHLLPPEKERDPIQTPNIAQLLLPAQICRVWREAAISTPTLWSSLIFNLDPPRTKKTMDMATTCFARAKNEPLSIKLEDRGDYTWEDGWQDKQRSHPIIAVLLAHAQQWYNLALTSGISQFVYVKLLGATGLLSRLCTLEVNCFISHSDAIRDTFPASPALRIARLSKWHQEGKFPLLPWRQLQHISFQGSLKDCLKILQLSPNLRVFKADMKHSSHLAQWNPVHHTSLRELSIETAESNTVLQTLTLPALVSLSYSCTWVLPTEEVFVSLLTRSGIANSLEAFSLTFAAHTNASDIKSDRKSIPSFSIMYHYLRHIPNLSQLSLCDLSRGRYIDRGTVFSETTIASACHGFCWRSLNEVNEDQEQAYPFGDMLPKLKRFSITGPHTMSCIWVAEMVMTRWRDVDKGASPGRRNPAGRPARLESVEVNYKEACGHAKSSLSPARNHTPAGERALARLRLYRSEGLRVVGNIVDEVECIECVDEEIALYGLQPDFDSDMPENRYS</sequence>
<proteinExistence type="predicted"/>
<dbReference type="Proteomes" id="UP000076532">
    <property type="component" value="Unassembled WGS sequence"/>
</dbReference>
<dbReference type="AlphaFoldDB" id="A0A166AXE7"/>
<gene>
    <name evidence="2" type="ORF">FIBSPDRAFT_961743</name>
</gene>
<dbReference type="Gene3D" id="1.20.1280.50">
    <property type="match status" value="1"/>
</dbReference>
<keyword evidence="3" id="KW-1185">Reference proteome</keyword>
<dbReference type="Pfam" id="PF12937">
    <property type="entry name" value="F-box-like"/>
    <property type="match status" value="1"/>
</dbReference>
<name>A0A166AXE7_9AGAM</name>
<reference evidence="2 3" key="1">
    <citation type="journal article" date="2016" name="Mol. Biol. Evol.">
        <title>Comparative Genomics of Early-Diverging Mushroom-Forming Fungi Provides Insights into the Origins of Lignocellulose Decay Capabilities.</title>
        <authorList>
            <person name="Nagy L.G."/>
            <person name="Riley R."/>
            <person name="Tritt A."/>
            <person name="Adam C."/>
            <person name="Daum C."/>
            <person name="Floudas D."/>
            <person name="Sun H."/>
            <person name="Yadav J.S."/>
            <person name="Pangilinan J."/>
            <person name="Larsson K.H."/>
            <person name="Matsuura K."/>
            <person name="Barry K."/>
            <person name="Labutti K."/>
            <person name="Kuo R."/>
            <person name="Ohm R.A."/>
            <person name="Bhattacharya S.S."/>
            <person name="Shirouzu T."/>
            <person name="Yoshinaga Y."/>
            <person name="Martin F.M."/>
            <person name="Grigoriev I.V."/>
            <person name="Hibbett D.S."/>
        </authorList>
    </citation>
    <scope>NUCLEOTIDE SEQUENCE [LARGE SCALE GENOMIC DNA]</scope>
    <source>
        <strain evidence="2 3">CBS 109695</strain>
    </source>
</reference>
<dbReference type="EMBL" id="KV417653">
    <property type="protein sequence ID" value="KZP12054.1"/>
    <property type="molecule type" value="Genomic_DNA"/>
</dbReference>
<dbReference type="OrthoDB" id="3270987at2759"/>